<dbReference type="EMBL" id="JAFBBK010000001">
    <property type="protein sequence ID" value="MBM7415556.1"/>
    <property type="molecule type" value="Genomic_DNA"/>
</dbReference>
<accession>A0ABS2KUD1</accession>
<reference evidence="1 2" key="1">
    <citation type="submission" date="2021-01" db="EMBL/GenBank/DDBJ databases">
        <title>Genomics of switchgrass bacterial isolates.</title>
        <authorList>
            <person name="Shade A."/>
        </authorList>
    </citation>
    <scope>NUCLEOTIDE SEQUENCE [LARGE SCALE GENOMIC DNA]</scope>
    <source>
        <strain evidence="1 2">PvP111</strain>
    </source>
</reference>
<sequence>MPPAAFVWPADHAWCIASDVDPSWAGISSTKETISRLIDEARVDIVAADPTRW</sequence>
<evidence type="ECO:0000313" key="2">
    <source>
        <dbReference type="Proteomes" id="UP000703038"/>
    </source>
</evidence>
<keyword evidence="2" id="KW-1185">Reference proteome</keyword>
<proteinExistence type="predicted"/>
<comment type="caution">
    <text evidence="1">The sequence shown here is derived from an EMBL/GenBank/DDBJ whole genome shotgun (WGS) entry which is preliminary data.</text>
</comment>
<organism evidence="1 2">
    <name type="scientific">Rhodococcoides corynebacterioides</name>
    <dbReference type="NCBI Taxonomy" id="53972"/>
    <lineage>
        <taxon>Bacteria</taxon>
        <taxon>Bacillati</taxon>
        <taxon>Actinomycetota</taxon>
        <taxon>Actinomycetes</taxon>
        <taxon>Mycobacteriales</taxon>
        <taxon>Nocardiaceae</taxon>
        <taxon>Rhodococcoides</taxon>
    </lineage>
</organism>
<evidence type="ECO:0000313" key="1">
    <source>
        <dbReference type="EMBL" id="MBM7415556.1"/>
    </source>
</evidence>
<protein>
    <submittedName>
        <fullName evidence="1">Uncharacterized protein</fullName>
    </submittedName>
</protein>
<name>A0ABS2KUD1_9NOCA</name>
<gene>
    <name evidence="1" type="ORF">JOE42_002289</name>
</gene>
<dbReference type="Proteomes" id="UP000703038">
    <property type="component" value="Unassembled WGS sequence"/>
</dbReference>